<dbReference type="Pfam" id="PF07136">
    <property type="entry name" value="DUF1385"/>
    <property type="match status" value="1"/>
</dbReference>
<dbReference type="EMBL" id="BDGJ01000168">
    <property type="protein sequence ID" value="GAW93814.1"/>
    <property type="molecule type" value="Genomic_DNA"/>
</dbReference>
<name>A0A1Z5HWC2_9FIRM</name>
<keyword evidence="1" id="KW-0472">Membrane</keyword>
<proteinExistence type="predicted"/>
<sequence>MPNIHYGGQAVIEGVMMRGPNEMAVAVRKNTGEIVVERETINSLANRIPIFKWPLLRGFLALMEALVIGIKALTFSANQVAEEKEQLSTLEIIITIILALGAALLLFVVLPTSLAHGLRAYMSEFWLNLVEGILRIAIFLGYIVAISQMKDIQRIFAYHGAEHKVIGAFEAGEELTIDNAQKFSTLHPRCGTNFLLIVMLLTILVFSFLSYSNLLWRVLSRIFLMPLIAGAAYEIIKLAGRYPNSKLVHTLIAPGLWLQKLTTREPDDEQVEVALEALKALIPEGKEDSTDG</sequence>
<comment type="caution">
    <text evidence="2">The sequence shown here is derived from an EMBL/GenBank/DDBJ whole genome shotgun (WGS) entry which is preliminary data.</text>
</comment>
<evidence type="ECO:0000256" key="1">
    <source>
        <dbReference type="SAM" id="Phobius"/>
    </source>
</evidence>
<dbReference type="PANTHER" id="PTHR42867:SF1">
    <property type="entry name" value="MEMBRANE PROTEIN-RELATED"/>
    <property type="match status" value="1"/>
</dbReference>
<accession>A0A1Z5HWC2</accession>
<feature type="transmembrane region" description="Helical" evidence="1">
    <location>
        <begin position="194"/>
        <end position="212"/>
    </location>
</feature>
<dbReference type="AlphaFoldDB" id="A0A1Z5HWC2"/>
<feature type="transmembrane region" description="Helical" evidence="1">
    <location>
        <begin position="87"/>
        <end position="110"/>
    </location>
</feature>
<feature type="transmembrane region" description="Helical" evidence="1">
    <location>
        <begin position="55"/>
        <end position="75"/>
    </location>
</feature>
<organism evidence="2 3">
    <name type="scientific">Calderihabitans maritimus</name>
    <dbReference type="NCBI Taxonomy" id="1246530"/>
    <lineage>
        <taxon>Bacteria</taxon>
        <taxon>Bacillati</taxon>
        <taxon>Bacillota</taxon>
        <taxon>Clostridia</taxon>
        <taxon>Neomoorellales</taxon>
        <taxon>Calderihabitantaceae</taxon>
        <taxon>Calderihabitans</taxon>
    </lineage>
</organism>
<gene>
    <name evidence="2" type="ORF">KKC1_29410</name>
</gene>
<dbReference type="RefSeq" id="WP_305790406.1">
    <property type="nucleotide sequence ID" value="NZ_BDGJ01000168.1"/>
</dbReference>
<reference evidence="3" key="1">
    <citation type="journal article" date="2017" name="Appl. Environ. Microbiol.">
        <title>Genomic analysis of Calderihabitans maritimus KKC1, a thermophilic hydrogenogenic carboxydotrophic bacterium isolated from marine sediment.</title>
        <authorList>
            <person name="Omae K."/>
            <person name="Yoneda Y."/>
            <person name="Fukuyama Y."/>
            <person name="Yoshida T."/>
            <person name="Sako Y."/>
        </authorList>
    </citation>
    <scope>NUCLEOTIDE SEQUENCE [LARGE SCALE GENOMIC DNA]</scope>
    <source>
        <strain evidence="3">KKC1</strain>
    </source>
</reference>
<keyword evidence="1" id="KW-0812">Transmembrane</keyword>
<keyword evidence="3" id="KW-1185">Reference proteome</keyword>
<dbReference type="PANTHER" id="PTHR42867">
    <property type="entry name" value="MEMBRANE PROTEIN-RELATED"/>
    <property type="match status" value="1"/>
</dbReference>
<feature type="transmembrane region" description="Helical" evidence="1">
    <location>
        <begin position="125"/>
        <end position="145"/>
    </location>
</feature>
<keyword evidence="1" id="KW-1133">Transmembrane helix</keyword>
<evidence type="ECO:0000313" key="3">
    <source>
        <dbReference type="Proteomes" id="UP000197032"/>
    </source>
</evidence>
<evidence type="ECO:0000313" key="2">
    <source>
        <dbReference type="EMBL" id="GAW93814.1"/>
    </source>
</evidence>
<dbReference type="InterPro" id="IPR010787">
    <property type="entry name" value="DUF1385"/>
</dbReference>
<dbReference type="Proteomes" id="UP000197032">
    <property type="component" value="Unassembled WGS sequence"/>
</dbReference>
<protein>
    <submittedName>
        <fullName evidence="2">Membrane protein</fullName>
    </submittedName>
</protein>